<feature type="transmembrane region" description="Helical" evidence="1">
    <location>
        <begin position="50"/>
        <end position="71"/>
    </location>
</feature>
<evidence type="ECO:0000313" key="3">
    <source>
        <dbReference type="Proteomes" id="UP000177821"/>
    </source>
</evidence>
<evidence type="ECO:0000313" key="2">
    <source>
        <dbReference type="EMBL" id="OGY29707.1"/>
    </source>
</evidence>
<feature type="transmembrane region" description="Helical" evidence="1">
    <location>
        <begin position="108"/>
        <end position="124"/>
    </location>
</feature>
<feature type="transmembrane region" description="Helical" evidence="1">
    <location>
        <begin position="191"/>
        <end position="210"/>
    </location>
</feature>
<keyword evidence="1" id="KW-0812">Transmembrane</keyword>
<reference evidence="2 3" key="1">
    <citation type="journal article" date="2016" name="Nat. Commun.">
        <title>Thousands of microbial genomes shed light on interconnected biogeochemical processes in an aquifer system.</title>
        <authorList>
            <person name="Anantharaman K."/>
            <person name="Brown C.T."/>
            <person name="Hug L.A."/>
            <person name="Sharon I."/>
            <person name="Castelle C.J."/>
            <person name="Probst A.J."/>
            <person name="Thomas B.C."/>
            <person name="Singh A."/>
            <person name="Wilkins M.J."/>
            <person name="Karaoz U."/>
            <person name="Brodie E.L."/>
            <person name="Williams K.H."/>
            <person name="Hubbard S.S."/>
            <person name="Banfield J.F."/>
        </authorList>
    </citation>
    <scope>NUCLEOTIDE SEQUENCE [LARGE SCALE GENOMIC DNA]</scope>
</reference>
<feature type="transmembrane region" description="Helical" evidence="1">
    <location>
        <begin position="145"/>
        <end position="171"/>
    </location>
</feature>
<dbReference type="AlphaFoldDB" id="A0A1G1WR87"/>
<evidence type="ECO:0000256" key="1">
    <source>
        <dbReference type="SAM" id="Phobius"/>
    </source>
</evidence>
<organism evidence="2 3">
    <name type="scientific">Candidatus Woykebacteria bacterium RIFCSPHIGHO2_02_FULL_43_16b</name>
    <dbReference type="NCBI Taxonomy" id="1802601"/>
    <lineage>
        <taxon>Bacteria</taxon>
        <taxon>Candidatus Woykeibacteriota</taxon>
    </lineage>
</organism>
<protein>
    <submittedName>
        <fullName evidence="2">Uncharacterized protein</fullName>
    </submittedName>
</protein>
<dbReference type="EMBL" id="MHCX01000016">
    <property type="protein sequence ID" value="OGY29707.1"/>
    <property type="molecule type" value="Genomic_DNA"/>
</dbReference>
<comment type="caution">
    <text evidence="2">The sequence shown here is derived from an EMBL/GenBank/DDBJ whole genome shotgun (WGS) entry which is preliminary data.</text>
</comment>
<accession>A0A1G1WR87</accession>
<sequence>MTMNLFYLPTFANVVFSYLIPIGLVLLTVYLVSAFKGLSGSKVFIDTTRLFHYAVLFFTTALSFSGLAYGVQGLVNIYTNNLSKFSEIEGVPADIDLTKYIKLDINDSLGLVVAALVFFVYSYWRLRKMRLVDKNNAHDSFLNKLYLSGILFFLGLFILAPAFALVSTLVSYFNSSPDEAFDFASLTTHSLLKNAPSLILALIVGGFKAWKLRRLGENI</sequence>
<dbReference type="Proteomes" id="UP000177821">
    <property type="component" value="Unassembled WGS sequence"/>
</dbReference>
<keyword evidence="1" id="KW-0472">Membrane</keyword>
<feature type="transmembrane region" description="Helical" evidence="1">
    <location>
        <begin position="15"/>
        <end position="38"/>
    </location>
</feature>
<proteinExistence type="predicted"/>
<keyword evidence="1" id="KW-1133">Transmembrane helix</keyword>
<name>A0A1G1WR87_9BACT</name>
<gene>
    <name evidence="2" type="ORF">A3J50_02075</name>
</gene>